<dbReference type="PANTHER" id="PTHR24135">
    <property type="entry name" value="SH3 AND MULTIPLE ANKYRIN REPEAT DOMAINS PROTEIN"/>
    <property type="match status" value="1"/>
</dbReference>
<dbReference type="Pfam" id="PF07647">
    <property type="entry name" value="SAM_2"/>
    <property type="match status" value="1"/>
</dbReference>
<dbReference type="AlphaFoldDB" id="A0A0D1ZJE5"/>
<feature type="compositionally biased region" description="Polar residues" evidence="1">
    <location>
        <begin position="256"/>
        <end position="269"/>
    </location>
</feature>
<dbReference type="OMA" id="DWTAEEC"/>
<feature type="compositionally biased region" description="Polar residues" evidence="1">
    <location>
        <begin position="22"/>
        <end position="48"/>
    </location>
</feature>
<dbReference type="CDD" id="cd09533">
    <property type="entry name" value="SAM_Ste50-like_fungal"/>
    <property type="match status" value="1"/>
</dbReference>
<dbReference type="SMART" id="SM00314">
    <property type="entry name" value="RA"/>
    <property type="match status" value="1"/>
</dbReference>
<dbReference type="InterPro" id="IPR051569">
    <property type="entry name" value="SHANK"/>
</dbReference>
<dbReference type="InterPro" id="IPR029071">
    <property type="entry name" value="Ubiquitin-like_domsf"/>
</dbReference>
<feature type="domain" description="Ras-associating" evidence="3">
    <location>
        <begin position="421"/>
        <end position="494"/>
    </location>
</feature>
<dbReference type="RefSeq" id="XP_016225598.1">
    <property type="nucleotide sequence ID" value="XM_016369810.1"/>
</dbReference>
<reference evidence="4 5" key="1">
    <citation type="submission" date="2015-01" db="EMBL/GenBank/DDBJ databases">
        <title>The Genome Sequence of Exophiala mesophila CBS40295.</title>
        <authorList>
            <consortium name="The Broad Institute Genomics Platform"/>
            <person name="Cuomo C."/>
            <person name="de Hoog S."/>
            <person name="Gorbushina A."/>
            <person name="Stielow B."/>
            <person name="Teixiera M."/>
            <person name="Abouelleil A."/>
            <person name="Chapman S.B."/>
            <person name="Priest M."/>
            <person name="Young S.K."/>
            <person name="Wortman J."/>
            <person name="Nusbaum C."/>
            <person name="Birren B."/>
        </authorList>
    </citation>
    <scope>NUCLEOTIDE SEQUENCE [LARGE SCALE GENOMIC DNA]</scope>
    <source>
        <strain evidence="4 5">CBS 40295</strain>
    </source>
</reference>
<dbReference type="InterPro" id="IPR000159">
    <property type="entry name" value="RA_dom"/>
</dbReference>
<dbReference type="CDD" id="cd01786">
    <property type="entry name" value="RA_STE50"/>
    <property type="match status" value="1"/>
</dbReference>
<feature type="domain" description="SAM" evidence="2">
    <location>
        <begin position="66"/>
        <end position="129"/>
    </location>
</feature>
<dbReference type="SUPFAM" id="SSF54236">
    <property type="entry name" value="Ubiquitin-like"/>
    <property type="match status" value="1"/>
</dbReference>
<evidence type="ECO:0008006" key="6">
    <source>
        <dbReference type="Google" id="ProtNLM"/>
    </source>
</evidence>
<dbReference type="STRING" id="212818.A0A0D1ZJE5"/>
<gene>
    <name evidence="4" type="ORF">PV10_05187</name>
</gene>
<dbReference type="PROSITE" id="PS50200">
    <property type="entry name" value="RA"/>
    <property type="match status" value="1"/>
</dbReference>
<accession>A0A0D1ZJE5</accession>
<dbReference type="SUPFAM" id="SSF47769">
    <property type="entry name" value="SAM/Pointed domain"/>
    <property type="match status" value="1"/>
</dbReference>
<dbReference type="Gene3D" id="1.10.150.50">
    <property type="entry name" value="Transcription Factor, Ets-1"/>
    <property type="match status" value="1"/>
</dbReference>
<dbReference type="SMART" id="SM00454">
    <property type="entry name" value="SAM"/>
    <property type="match status" value="1"/>
</dbReference>
<proteinExistence type="predicted"/>
<organism evidence="4 5">
    <name type="scientific">Exophiala mesophila</name>
    <name type="common">Black yeast-like fungus</name>
    <dbReference type="NCBI Taxonomy" id="212818"/>
    <lineage>
        <taxon>Eukaryota</taxon>
        <taxon>Fungi</taxon>
        <taxon>Dikarya</taxon>
        <taxon>Ascomycota</taxon>
        <taxon>Pezizomycotina</taxon>
        <taxon>Eurotiomycetes</taxon>
        <taxon>Chaetothyriomycetidae</taxon>
        <taxon>Chaetothyriales</taxon>
        <taxon>Herpotrichiellaceae</taxon>
        <taxon>Exophiala</taxon>
    </lineage>
</organism>
<feature type="compositionally biased region" description="Polar residues" evidence="1">
    <location>
        <begin position="359"/>
        <end position="369"/>
    </location>
</feature>
<feature type="compositionally biased region" description="Pro residues" evidence="1">
    <location>
        <begin position="309"/>
        <end position="320"/>
    </location>
</feature>
<dbReference type="VEuPathDB" id="FungiDB:PV10_05187"/>
<dbReference type="OrthoDB" id="445896at2759"/>
<name>A0A0D1ZJE5_EXOME</name>
<evidence type="ECO:0000259" key="2">
    <source>
        <dbReference type="PROSITE" id="PS50105"/>
    </source>
</evidence>
<feature type="region of interest" description="Disordered" evidence="1">
    <location>
        <begin position="1"/>
        <end position="61"/>
    </location>
</feature>
<dbReference type="InterPro" id="IPR013761">
    <property type="entry name" value="SAM/pointed_sf"/>
</dbReference>
<dbReference type="Gene3D" id="3.10.20.90">
    <property type="entry name" value="Phosphatidylinositol 3-kinase Catalytic Subunit, Chain A, domain 1"/>
    <property type="match status" value="1"/>
</dbReference>
<feature type="compositionally biased region" description="Basic and acidic residues" evidence="1">
    <location>
        <begin position="345"/>
        <end position="356"/>
    </location>
</feature>
<feature type="compositionally biased region" description="Low complexity" evidence="1">
    <location>
        <begin position="396"/>
        <end position="407"/>
    </location>
</feature>
<dbReference type="GO" id="GO:0007165">
    <property type="term" value="P:signal transduction"/>
    <property type="evidence" value="ECO:0007669"/>
    <property type="project" value="InterPro"/>
</dbReference>
<dbReference type="Pfam" id="PF00788">
    <property type="entry name" value="RA"/>
    <property type="match status" value="1"/>
</dbReference>
<feature type="region of interest" description="Disordered" evidence="1">
    <location>
        <begin position="384"/>
        <end position="412"/>
    </location>
</feature>
<protein>
    <recommendedName>
        <fullName evidence="6">Protein kinase regulator Ste50</fullName>
    </recommendedName>
</protein>
<feature type="region of interest" description="Disordered" evidence="1">
    <location>
        <begin position="301"/>
        <end position="369"/>
    </location>
</feature>
<dbReference type="PANTHER" id="PTHR24135:SF28">
    <property type="entry name" value="LD13733P"/>
    <property type="match status" value="1"/>
</dbReference>
<dbReference type="GeneID" id="27323032"/>
<dbReference type="InterPro" id="IPR001660">
    <property type="entry name" value="SAM"/>
</dbReference>
<dbReference type="Proteomes" id="UP000054302">
    <property type="component" value="Unassembled WGS sequence"/>
</dbReference>
<evidence type="ECO:0000259" key="3">
    <source>
        <dbReference type="PROSITE" id="PS50200"/>
    </source>
</evidence>
<evidence type="ECO:0000313" key="5">
    <source>
        <dbReference type="Proteomes" id="UP000054302"/>
    </source>
</evidence>
<dbReference type="EMBL" id="KN847522">
    <property type="protein sequence ID" value="KIV94024.1"/>
    <property type="molecule type" value="Genomic_DNA"/>
</dbReference>
<feature type="region of interest" description="Disordered" evidence="1">
    <location>
        <begin position="252"/>
        <end position="271"/>
    </location>
</feature>
<evidence type="ECO:0000256" key="1">
    <source>
        <dbReference type="SAM" id="MobiDB-lite"/>
    </source>
</evidence>
<dbReference type="PROSITE" id="PS50105">
    <property type="entry name" value="SAM_DOMAIN"/>
    <property type="match status" value="1"/>
</dbReference>
<evidence type="ECO:0000313" key="4">
    <source>
        <dbReference type="EMBL" id="KIV94024.1"/>
    </source>
</evidence>
<sequence>MAFPGSTYHADSDADDEYERSVMTSPTQLHTDSETSSEPHSNEHTPTTFDHPGEDPNLPRTVITEWSPEDCAQFVTSLNLRQYREAFIEQGIDGEVLIALKHDELKEMGIASVGHRLTILKNVYEMKVRQDIPVEPDDYVPPTAERNPQYEMASKEDIARIARTLIRLRDERIAQTEAQLTRLADDYRRLRQELLPVFKMAKERSEPLPYAPYHNNNSNIINSEVYQQELSSPAIQTQPIPEKTSLTRTFSKKLGLSSTPKTNSPTHIPSTIHEGRAFTTDHSSLDPSAAASLASNTLTASMSGGMLPHPSPGVPSPTSPLPYQHQPLAPRSYQRDVNNGLARYDATEDLLRDRDPPNSAKSASAKLNPSNSIISNASTLVPSREMSASVPPQLTSSSAANSASSGAHTPAAGEAPSVEIFKSFRVGLEDPCHKVLPAALRKYNIQADWRQYALYIVYGDQERCVGLEEKPLALFKDLDREGKKPMFMLRKLANPIGDVPGSGGKPLGSAGGGLGPSGGGGGLGGSSILNGRGGLGRELPGGVL</sequence>
<keyword evidence="5" id="KW-1185">Reference proteome</keyword>